<name>A0A0F9TMW6_9ZZZZ</name>
<dbReference type="EMBL" id="LAZR01001113">
    <property type="protein sequence ID" value="KKN50421.1"/>
    <property type="molecule type" value="Genomic_DNA"/>
</dbReference>
<proteinExistence type="predicted"/>
<reference evidence="2" key="1">
    <citation type="journal article" date="2015" name="Nature">
        <title>Complex archaea that bridge the gap between prokaryotes and eukaryotes.</title>
        <authorList>
            <person name="Spang A."/>
            <person name="Saw J.H."/>
            <person name="Jorgensen S.L."/>
            <person name="Zaremba-Niedzwiedzka K."/>
            <person name="Martijn J."/>
            <person name="Lind A.E."/>
            <person name="van Eijk R."/>
            <person name="Schleper C."/>
            <person name="Guy L."/>
            <person name="Ettema T.J."/>
        </authorList>
    </citation>
    <scope>NUCLEOTIDE SEQUENCE</scope>
</reference>
<keyword evidence="1" id="KW-0812">Transmembrane</keyword>
<keyword evidence="1" id="KW-1133">Transmembrane helix</keyword>
<gene>
    <name evidence="2" type="ORF">LCGC14_0632510</name>
</gene>
<evidence type="ECO:0000313" key="2">
    <source>
        <dbReference type="EMBL" id="KKN50421.1"/>
    </source>
</evidence>
<dbReference type="AlphaFoldDB" id="A0A0F9TMW6"/>
<evidence type="ECO:0000256" key="1">
    <source>
        <dbReference type="SAM" id="Phobius"/>
    </source>
</evidence>
<sequence>MSEIINDIAFFWYGFLTGVFLTITFPLIIKEWKRLNKKRRKPSGVRK</sequence>
<accession>A0A0F9TMW6</accession>
<protein>
    <submittedName>
        <fullName evidence="2">Uncharacterized protein</fullName>
    </submittedName>
</protein>
<comment type="caution">
    <text evidence="2">The sequence shown here is derived from an EMBL/GenBank/DDBJ whole genome shotgun (WGS) entry which is preliminary data.</text>
</comment>
<feature type="transmembrane region" description="Helical" evidence="1">
    <location>
        <begin position="12"/>
        <end position="29"/>
    </location>
</feature>
<organism evidence="2">
    <name type="scientific">marine sediment metagenome</name>
    <dbReference type="NCBI Taxonomy" id="412755"/>
    <lineage>
        <taxon>unclassified sequences</taxon>
        <taxon>metagenomes</taxon>
        <taxon>ecological metagenomes</taxon>
    </lineage>
</organism>
<keyword evidence="1" id="KW-0472">Membrane</keyword>